<evidence type="ECO:0000313" key="4">
    <source>
        <dbReference type="Proteomes" id="UP000541810"/>
    </source>
</evidence>
<dbReference type="Proteomes" id="UP000541810">
    <property type="component" value="Unassembled WGS sequence"/>
</dbReference>
<dbReference type="PANTHER" id="PTHR39962:SF1">
    <property type="entry name" value="LPXI FAMILY PROTEIN"/>
    <property type="match status" value="1"/>
</dbReference>
<keyword evidence="4" id="KW-1185">Reference proteome</keyword>
<proteinExistence type="predicted"/>
<evidence type="ECO:0000259" key="1">
    <source>
        <dbReference type="Pfam" id="PF06230"/>
    </source>
</evidence>
<gene>
    <name evidence="3" type="ORF">HNQ40_001961</name>
</gene>
<evidence type="ECO:0008006" key="5">
    <source>
        <dbReference type="Google" id="ProtNLM"/>
    </source>
</evidence>
<comment type="caution">
    <text evidence="3">The sequence shown here is derived from an EMBL/GenBank/DDBJ whole genome shotgun (WGS) entry which is preliminary data.</text>
</comment>
<sequence length="286" mass="30971">MAEPLGIIAGNGQLPRLTAQGMRAAGHRVVIAGMAGQYEDALPGVSDDFVKVGVLRVGEWARKLKRMGVSRAVMVGGVDKASLMFMPFWKRVLVMRPDWTVAKLWYRILRHDKRSQTLLTAVAEELRKAGIELMDSTHYIPEHLADAGVMTTHPPTKTQQEDIAFGWPILMNMNDLEIGQAIAVRTHDVVAVEAIEGTDAMIKRAGDLVGSRSKKEDGGWTLLKGAGPQKDLRFDVPTIGLQTIENLKAAGAGCLAVDAGRVIFVDKEDVLKAADDAGIAIVGVQE</sequence>
<dbReference type="AlphaFoldDB" id="A0A7X0LK81"/>
<protein>
    <recommendedName>
        <fullName evidence="5">UDP-2,3-diacylglucosamine pyrophosphatase LpxI</fullName>
    </recommendedName>
</protein>
<accession>A0A7X0LK81</accession>
<feature type="domain" description="LpxI C-terminal" evidence="1">
    <location>
        <begin position="147"/>
        <end position="282"/>
    </location>
</feature>
<evidence type="ECO:0000313" key="3">
    <source>
        <dbReference type="EMBL" id="MBB6430155.1"/>
    </source>
</evidence>
<dbReference type="InterPro" id="IPR010415">
    <property type="entry name" value="LpxI_C"/>
</dbReference>
<dbReference type="Gene3D" id="3.40.50.20">
    <property type="match status" value="1"/>
</dbReference>
<organism evidence="3 4">
    <name type="scientific">Algisphaera agarilytica</name>
    <dbReference type="NCBI Taxonomy" id="1385975"/>
    <lineage>
        <taxon>Bacteria</taxon>
        <taxon>Pseudomonadati</taxon>
        <taxon>Planctomycetota</taxon>
        <taxon>Phycisphaerae</taxon>
        <taxon>Phycisphaerales</taxon>
        <taxon>Phycisphaeraceae</taxon>
        <taxon>Algisphaera</taxon>
    </lineage>
</organism>
<dbReference type="Pfam" id="PF17930">
    <property type="entry name" value="LpxI_N"/>
    <property type="match status" value="1"/>
</dbReference>
<dbReference type="Pfam" id="PF06230">
    <property type="entry name" value="LpxI_C"/>
    <property type="match status" value="1"/>
</dbReference>
<reference evidence="3 4" key="1">
    <citation type="submission" date="2020-08" db="EMBL/GenBank/DDBJ databases">
        <title>Genomic Encyclopedia of Type Strains, Phase IV (KMG-IV): sequencing the most valuable type-strain genomes for metagenomic binning, comparative biology and taxonomic classification.</title>
        <authorList>
            <person name="Goeker M."/>
        </authorList>
    </citation>
    <scope>NUCLEOTIDE SEQUENCE [LARGE SCALE GENOMIC DNA]</scope>
    <source>
        <strain evidence="3 4">DSM 103725</strain>
    </source>
</reference>
<dbReference type="EMBL" id="JACHGY010000001">
    <property type="protein sequence ID" value="MBB6430155.1"/>
    <property type="molecule type" value="Genomic_DNA"/>
</dbReference>
<dbReference type="InterPro" id="IPR053174">
    <property type="entry name" value="LpxI"/>
</dbReference>
<name>A0A7X0LK81_9BACT</name>
<evidence type="ECO:0000259" key="2">
    <source>
        <dbReference type="Pfam" id="PF17930"/>
    </source>
</evidence>
<dbReference type="Gene3D" id="3.40.140.80">
    <property type="match status" value="1"/>
</dbReference>
<feature type="domain" description="LpxI N-terminal" evidence="2">
    <location>
        <begin position="5"/>
        <end position="142"/>
    </location>
</feature>
<dbReference type="PANTHER" id="PTHR39962">
    <property type="entry name" value="BLL4848 PROTEIN"/>
    <property type="match status" value="1"/>
</dbReference>
<dbReference type="InterPro" id="IPR041255">
    <property type="entry name" value="LpxI_N"/>
</dbReference>
<dbReference type="InterPro" id="IPR043167">
    <property type="entry name" value="LpxI_C_sf"/>
</dbReference>
<dbReference type="RefSeq" id="WP_184677691.1">
    <property type="nucleotide sequence ID" value="NZ_JACHGY010000001.1"/>
</dbReference>